<accession>A0AAU9Q9X4</accession>
<organism evidence="1 2">
    <name type="scientific">Vibrio owensii</name>
    <dbReference type="NCBI Taxonomy" id="696485"/>
    <lineage>
        <taxon>Bacteria</taxon>
        <taxon>Pseudomonadati</taxon>
        <taxon>Pseudomonadota</taxon>
        <taxon>Gammaproteobacteria</taxon>
        <taxon>Vibrionales</taxon>
        <taxon>Vibrionaceae</taxon>
        <taxon>Vibrio</taxon>
    </lineage>
</organism>
<proteinExistence type="predicted"/>
<evidence type="ECO:0000313" key="1">
    <source>
        <dbReference type="EMBL" id="CAH1534584.1"/>
    </source>
</evidence>
<dbReference type="AlphaFoldDB" id="A0AAU9Q9X4"/>
<dbReference type="Proteomes" id="UP001295420">
    <property type="component" value="Unassembled WGS sequence"/>
</dbReference>
<comment type="caution">
    <text evidence="1">The sequence shown here is derived from an EMBL/GenBank/DDBJ whole genome shotgun (WGS) entry which is preliminary data.</text>
</comment>
<name>A0AAU9Q9X4_9VIBR</name>
<protein>
    <recommendedName>
        <fullName evidence="3">Transposase</fullName>
    </recommendedName>
</protein>
<reference evidence="1" key="1">
    <citation type="submission" date="2022-01" db="EMBL/GenBank/DDBJ databases">
        <authorList>
            <person name="Lagorce A."/>
        </authorList>
    </citation>
    <scope>NUCLEOTIDE SEQUENCE</scope>
    <source>
        <strain evidence="1">Th15_F1_D04</strain>
    </source>
</reference>
<gene>
    <name evidence="1" type="ORF">THF1D04_40003</name>
</gene>
<evidence type="ECO:0008006" key="3">
    <source>
        <dbReference type="Google" id="ProtNLM"/>
    </source>
</evidence>
<evidence type="ECO:0000313" key="2">
    <source>
        <dbReference type="Proteomes" id="UP001295420"/>
    </source>
</evidence>
<sequence length="84" mass="9887">MTVEWAYHDLSKSTLSNSFLDRTFLEYLFKLAKKRIIFDMAKPVHISIYSPHVYSNRSPSKLRTSHVLTELLGRYWSYSNLSVT</sequence>
<dbReference type="EMBL" id="CAKMTQ010000034">
    <property type="protein sequence ID" value="CAH1534584.1"/>
    <property type="molecule type" value="Genomic_DNA"/>
</dbReference>